<evidence type="ECO:0000256" key="6">
    <source>
        <dbReference type="ARBA" id="ARBA00022989"/>
    </source>
</evidence>
<dbReference type="GO" id="GO:0005886">
    <property type="term" value="C:plasma membrane"/>
    <property type="evidence" value="ECO:0007669"/>
    <property type="project" value="UniProtKB-SubCell"/>
</dbReference>
<comment type="similarity">
    <text evidence="2 8">Belongs to the 4-toluene sulfonate uptake permease (TSUP) (TC 2.A.102) family.</text>
</comment>
<dbReference type="PANTHER" id="PTHR30269:SF32">
    <property type="entry name" value="MEMBRANE TRANSPORTER PROTEIN-RELATED"/>
    <property type="match status" value="1"/>
</dbReference>
<gene>
    <name evidence="9" type="ORF">A9HBioS_1244</name>
</gene>
<keyword evidence="6 8" id="KW-1133">Transmembrane helix</keyword>
<dbReference type="InterPro" id="IPR052017">
    <property type="entry name" value="TSUP"/>
</dbReference>
<comment type="caution">
    <text evidence="9">The sequence shown here is derived from an EMBL/GenBank/DDBJ whole genome shotgun (WGS) entry which is preliminary data.</text>
</comment>
<proteinExistence type="inferred from homology"/>
<reference evidence="9 10" key="1">
    <citation type="submission" date="2016-10" db="EMBL/GenBank/DDBJ databases">
        <title>Search of new enzymes for the oxidation of sulfur compounds.</title>
        <authorList>
            <person name="Novo A."/>
            <person name="Moreira I.S."/>
            <person name="Castro P.M."/>
        </authorList>
    </citation>
    <scope>NUCLEOTIDE SEQUENCE [LARGE SCALE GENOMIC DNA]</scope>
    <source>
        <strain evidence="9 10">A9</strain>
    </source>
</reference>
<keyword evidence="7 8" id="KW-0472">Membrane</keyword>
<evidence type="ECO:0000256" key="2">
    <source>
        <dbReference type="ARBA" id="ARBA00009142"/>
    </source>
</evidence>
<protein>
    <recommendedName>
        <fullName evidence="8">Probable membrane transporter protein</fullName>
    </recommendedName>
</protein>
<dbReference type="Pfam" id="PF01925">
    <property type="entry name" value="TauE"/>
    <property type="match status" value="1"/>
</dbReference>
<dbReference type="EMBL" id="MKWS01000003">
    <property type="protein sequence ID" value="RVD78741.1"/>
    <property type="molecule type" value="Genomic_DNA"/>
</dbReference>
<dbReference type="RefSeq" id="WP_127648228.1">
    <property type="nucleotide sequence ID" value="NZ_MKWS01000003.1"/>
</dbReference>
<keyword evidence="4 8" id="KW-1003">Cell membrane</keyword>
<dbReference type="InterPro" id="IPR002781">
    <property type="entry name" value="TM_pro_TauE-like"/>
</dbReference>
<feature type="transmembrane region" description="Helical" evidence="8">
    <location>
        <begin position="84"/>
        <end position="102"/>
    </location>
</feature>
<name>A0AA94EQV4_9PSED</name>
<feature type="transmembrane region" description="Helical" evidence="8">
    <location>
        <begin position="138"/>
        <end position="163"/>
    </location>
</feature>
<feature type="transmembrane region" description="Helical" evidence="8">
    <location>
        <begin position="175"/>
        <end position="195"/>
    </location>
</feature>
<dbReference type="Proteomes" id="UP000288002">
    <property type="component" value="Unassembled WGS sequence"/>
</dbReference>
<accession>A0AA94EQV4</accession>
<feature type="transmembrane region" description="Helical" evidence="8">
    <location>
        <begin position="201"/>
        <end position="220"/>
    </location>
</feature>
<evidence type="ECO:0000256" key="8">
    <source>
        <dbReference type="RuleBase" id="RU363041"/>
    </source>
</evidence>
<organism evidence="9 10">
    <name type="scientific">Pseudomonas koreensis</name>
    <dbReference type="NCBI Taxonomy" id="198620"/>
    <lineage>
        <taxon>Bacteria</taxon>
        <taxon>Pseudomonadati</taxon>
        <taxon>Pseudomonadota</taxon>
        <taxon>Gammaproteobacteria</taxon>
        <taxon>Pseudomonadales</taxon>
        <taxon>Pseudomonadaceae</taxon>
        <taxon>Pseudomonas</taxon>
    </lineage>
</organism>
<feature type="transmembrane region" description="Helical" evidence="8">
    <location>
        <begin position="232"/>
        <end position="254"/>
    </location>
</feature>
<feature type="transmembrane region" description="Helical" evidence="8">
    <location>
        <begin position="20"/>
        <end position="48"/>
    </location>
</feature>
<evidence type="ECO:0000256" key="4">
    <source>
        <dbReference type="ARBA" id="ARBA00022475"/>
    </source>
</evidence>
<evidence type="ECO:0000256" key="1">
    <source>
        <dbReference type="ARBA" id="ARBA00004651"/>
    </source>
</evidence>
<feature type="transmembrane region" description="Helical" evidence="8">
    <location>
        <begin position="109"/>
        <end position="126"/>
    </location>
</feature>
<evidence type="ECO:0000313" key="10">
    <source>
        <dbReference type="Proteomes" id="UP000288002"/>
    </source>
</evidence>
<evidence type="ECO:0000256" key="7">
    <source>
        <dbReference type="ARBA" id="ARBA00023136"/>
    </source>
</evidence>
<evidence type="ECO:0000256" key="3">
    <source>
        <dbReference type="ARBA" id="ARBA00022448"/>
    </source>
</evidence>
<comment type="subcellular location">
    <subcellularLocation>
        <location evidence="1 8">Cell membrane</location>
        <topology evidence="1 8">Multi-pass membrane protein</topology>
    </subcellularLocation>
</comment>
<evidence type="ECO:0000313" key="9">
    <source>
        <dbReference type="EMBL" id="RVD78741.1"/>
    </source>
</evidence>
<dbReference type="PANTHER" id="PTHR30269">
    <property type="entry name" value="TRANSMEMBRANE PROTEIN YFCA"/>
    <property type="match status" value="1"/>
</dbReference>
<dbReference type="AlphaFoldDB" id="A0AA94EQV4"/>
<keyword evidence="3" id="KW-0813">Transport</keyword>
<keyword evidence="5 8" id="KW-0812">Transmembrane</keyword>
<evidence type="ECO:0000256" key="5">
    <source>
        <dbReference type="ARBA" id="ARBA00022692"/>
    </source>
</evidence>
<sequence length="257" mass="27392">MSVLGLLSEWSWGAGGWAVIGLGIALAYIVFGIAGFGTALVAGPILILFMPLSKIVPLLVLLDFVAAFGNLLPSRRDVAKPELLRLLPCMAVGCTLGVIFLLNLKSDLLLLLMGLFISAYAIYSLWVKTRPTQLSAGWALPMGTVGGLFGALFGSGGFLYAIYLNSRLPKDAARATQSALISCSTVVRLSLFALAGVYAELPLLMLALCLLPAMALGLWTGRRLTMRLSREAFVRLVTWLVLASGIALIGRYIISMA</sequence>